<accession>A0A6A5X196</accession>
<name>A0A6A5X196_9PLEO</name>
<feature type="region of interest" description="Disordered" evidence="1">
    <location>
        <begin position="1"/>
        <end position="26"/>
    </location>
</feature>
<dbReference type="EMBL" id="ML977559">
    <property type="protein sequence ID" value="KAF2006561.1"/>
    <property type="molecule type" value="Genomic_DNA"/>
</dbReference>
<evidence type="ECO:0000313" key="3">
    <source>
        <dbReference type="Proteomes" id="UP000799779"/>
    </source>
</evidence>
<protein>
    <recommendedName>
        <fullName evidence="4">Gamma-glutamylcyclotransferase AIG2-like domain-containing protein</fullName>
    </recommendedName>
</protein>
<reference evidence="2" key="1">
    <citation type="journal article" date="2020" name="Stud. Mycol.">
        <title>101 Dothideomycetes genomes: a test case for predicting lifestyles and emergence of pathogens.</title>
        <authorList>
            <person name="Haridas S."/>
            <person name="Albert R."/>
            <person name="Binder M."/>
            <person name="Bloem J."/>
            <person name="Labutti K."/>
            <person name="Salamov A."/>
            <person name="Andreopoulos B."/>
            <person name="Baker S."/>
            <person name="Barry K."/>
            <person name="Bills G."/>
            <person name="Bluhm B."/>
            <person name="Cannon C."/>
            <person name="Castanera R."/>
            <person name="Culley D."/>
            <person name="Daum C."/>
            <person name="Ezra D."/>
            <person name="Gonzalez J."/>
            <person name="Henrissat B."/>
            <person name="Kuo A."/>
            <person name="Liang C."/>
            <person name="Lipzen A."/>
            <person name="Lutzoni F."/>
            <person name="Magnuson J."/>
            <person name="Mondo S."/>
            <person name="Nolan M."/>
            <person name="Ohm R."/>
            <person name="Pangilinan J."/>
            <person name="Park H.-J."/>
            <person name="Ramirez L."/>
            <person name="Alfaro M."/>
            <person name="Sun H."/>
            <person name="Tritt A."/>
            <person name="Yoshinaga Y."/>
            <person name="Zwiers L.-H."/>
            <person name="Turgeon B."/>
            <person name="Goodwin S."/>
            <person name="Spatafora J."/>
            <person name="Crous P."/>
            <person name="Grigoriev I."/>
        </authorList>
    </citation>
    <scope>NUCLEOTIDE SEQUENCE</scope>
    <source>
        <strain evidence="2">CBS 123094</strain>
    </source>
</reference>
<organism evidence="2 3">
    <name type="scientific">Amniculicola lignicola CBS 123094</name>
    <dbReference type="NCBI Taxonomy" id="1392246"/>
    <lineage>
        <taxon>Eukaryota</taxon>
        <taxon>Fungi</taxon>
        <taxon>Dikarya</taxon>
        <taxon>Ascomycota</taxon>
        <taxon>Pezizomycotina</taxon>
        <taxon>Dothideomycetes</taxon>
        <taxon>Pleosporomycetidae</taxon>
        <taxon>Pleosporales</taxon>
        <taxon>Amniculicolaceae</taxon>
        <taxon>Amniculicola</taxon>
    </lineage>
</organism>
<dbReference type="Proteomes" id="UP000799779">
    <property type="component" value="Unassembled WGS sequence"/>
</dbReference>
<dbReference type="AlphaFoldDB" id="A0A6A5X196"/>
<sequence>MAPKTKTNKGKQEERAHLEPSNSDARQSLPSYMFFYGDFMNPACLPRAVGLTEPPTYNPVTIRGFQKKDLDVVSDSSFPRDEQVNWIAIPGRLRPVPGACRL</sequence>
<evidence type="ECO:0008006" key="4">
    <source>
        <dbReference type="Google" id="ProtNLM"/>
    </source>
</evidence>
<evidence type="ECO:0000256" key="1">
    <source>
        <dbReference type="SAM" id="MobiDB-lite"/>
    </source>
</evidence>
<keyword evidence="3" id="KW-1185">Reference proteome</keyword>
<proteinExistence type="predicted"/>
<evidence type="ECO:0000313" key="2">
    <source>
        <dbReference type="EMBL" id="KAF2006561.1"/>
    </source>
</evidence>
<gene>
    <name evidence="2" type="ORF">P154DRAFT_569948</name>
</gene>